<organism evidence="8 9">
    <name type="scientific">Lactiplantibacillus daowaiensis</name>
    <dbReference type="NCBI Taxonomy" id="2559918"/>
    <lineage>
        <taxon>Bacteria</taxon>
        <taxon>Bacillati</taxon>
        <taxon>Bacillota</taxon>
        <taxon>Bacilli</taxon>
        <taxon>Lactobacillales</taxon>
        <taxon>Lactobacillaceae</taxon>
        <taxon>Lactiplantibacillus</taxon>
    </lineage>
</organism>
<dbReference type="PANTHER" id="PTHR43741:SF7">
    <property type="entry name" value="FMN-DEPENDENT NADH:QUINONE OXIDOREDUCTASE"/>
    <property type="match status" value="1"/>
</dbReference>
<comment type="similarity">
    <text evidence="6">Belongs to the azoreductase type 1 family.</text>
</comment>
<dbReference type="PANTHER" id="PTHR43741">
    <property type="entry name" value="FMN-DEPENDENT NADH-AZOREDUCTASE 1"/>
    <property type="match status" value="1"/>
</dbReference>
<evidence type="ECO:0000256" key="1">
    <source>
        <dbReference type="ARBA" id="ARBA00022630"/>
    </source>
</evidence>
<keyword evidence="4 6" id="KW-0520">NAD</keyword>
<evidence type="ECO:0000256" key="4">
    <source>
        <dbReference type="ARBA" id="ARBA00023027"/>
    </source>
</evidence>
<comment type="caution">
    <text evidence="8">The sequence shown here is derived from an EMBL/GenBank/DDBJ whole genome shotgun (WGS) entry which is preliminary data.</text>
</comment>
<dbReference type="InterPro" id="IPR023048">
    <property type="entry name" value="NADH:quinone_OxRdtase_FMN_depd"/>
</dbReference>
<dbReference type="EC" id="1.6.5.-" evidence="6"/>
<comment type="catalytic activity">
    <reaction evidence="6">
        <text>2 a quinone + NADH + H(+) = 2 a 1,4-benzosemiquinone + NAD(+)</text>
        <dbReference type="Rhea" id="RHEA:65952"/>
        <dbReference type="ChEBI" id="CHEBI:15378"/>
        <dbReference type="ChEBI" id="CHEBI:57540"/>
        <dbReference type="ChEBI" id="CHEBI:57945"/>
        <dbReference type="ChEBI" id="CHEBI:132124"/>
        <dbReference type="ChEBI" id="CHEBI:134225"/>
    </reaction>
</comment>
<evidence type="ECO:0000313" key="8">
    <source>
        <dbReference type="EMBL" id="MFC6180559.1"/>
    </source>
</evidence>
<dbReference type="HAMAP" id="MF_01216">
    <property type="entry name" value="Azoreductase_type1"/>
    <property type="match status" value="1"/>
</dbReference>
<evidence type="ECO:0000256" key="2">
    <source>
        <dbReference type="ARBA" id="ARBA00022643"/>
    </source>
</evidence>
<keyword evidence="1 6" id="KW-0285">Flavoprotein</keyword>
<sequence>MTKLLMIMAHPHTTVPSKSLQVADQFKASYQAAHPDDEIIVRDLFTTPVPPLNDTTFAAWLKVKANRELTSAEQAQLSQHQQWLAEFIGADKYVFVNPMYNHFLPAELKQYIDVTAVARQTFKYTPAGPVGLLTHKKALHIQAAGGLYHDAGEHGDFQQDFGATYLTKTLQLYGVTDQSQLFIEGADRYPERHAEIMQTALAQAEQFGKTF</sequence>
<comment type="caution">
    <text evidence="6">Lacks conserved residue(s) required for the propagation of feature annotation.</text>
</comment>
<feature type="domain" description="Flavodoxin-like fold" evidence="7">
    <location>
        <begin position="3"/>
        <end position="206"/>
    </location>
</feature>
<dbReference type="Pfam" id="PF02525">
    <property type="entry name" value="Flavodoxin_2"/>
    <property type="match status" value="1"/>
</dbReference>
<evidence type="ECO:0000259" key="7">
    <source>
        <dbReference type="Pfam" id="PF02525"/>
    </source>
</evidence>
<evidence type="ECO:0000256" key="5">
    <source>
        <dbReference type="ARBA" id="ARBA00048542"/>
    </source>
</evidence>
<comment type="cofactor">
    <cofactor evidence="6">
        <name>FMN</name>
        <dbReference type="ChEBI" id="CHEBI:58210"/>
    </cofactor>
    <text evidence="6">Binds 1 FMN per subunit.</text>
</comment>
<comment type="subunit">
    <text evidence="6">Homodimer.</text>
</comment>
<dbReference type="SUPFAM" id="SSF52218">
    <property type="entry name" value="Flavoproteins"/>
    <property type="match status" value="1"/>
</dbReference>
<protein>
    <recommendedName>
        <fullName evidence="6">FMN dependent NADH:quinone oxidoreductase</fullName>
        <ecNumber evidence="6">1.6.5.-</ecNumber>
    </recommendedName>
    <alternativeName>
        <fullName evidence="6">Azo-dye reductase</fullName>
    </alternativeName>
    <alternativeName>
        <fullName evidence="6">FMN-dependent NADH-azo compound oxidoreductase</fullName>
    </alternativeName>
    <alternativeName>
        <fullName evidence="6">FMN-dependent NADH-azoreductase</fullName>
        <ecNumber evidence="6">1.7.1.17</ecNumber>
    </alternativeName>
</protein>
<accession>A0ABW1RZD8</accession>
<evidence type="ECO:0000256" key="6">
    <source>
        <dbReference type="HAMAP-Rule" id="MF_01216"/>
    </source>
</evidence>
<dbReference type="EMBL" id="JBHSSC010000013">
    <property type="protein sequence ID" value="MFC6180559.1"/>
    <property type="molecule type" value="Genomic_DNA"/>
</dbReference>
<comment type="catalytic activity">
    <reaction evidence="5">
        <text>N,N-dimethyl-1,4-phenylenediamine + anthranilate + 2 NAD(+) = 2-(4-dimethylaminophenyl)diazenylbenzoate + 2 NADH + 2 H(+)</text>
        <dbReference type="Rhea" id="RHEA:55872"/>
        <dbReference type="ChEBI" id="CHEBI:15378"/>
        <dbReference type="ChEBI" id="CHEBI:15783"/>
        <dbReference type="ChEBI" id="CHEBI:16567"/>
        <dbReference type="ChEBI" id="CHEBI:57540"/>
        <dbReference type="ChEBI" id="CHEBI:57945"/>
        <dbReference type="ChEBI" id="CHEBI:71579"/>
        <dbReference type="EC" id="1.7.1.17"/>
    </reaction>
    <physiologicalReaction direction="right-to-left" evidence="5">
        <dbReference type="Rhea" id="RHEA:55874"/>
    </physiologicalReaction>
</comment>
<feature type="binding site" evidence="6">
    <location>
        <begin position="17"/>
        <end position="19"/>
    </location>
    <ligand>
        <name>FMN</name>
        <dbReference type="ChEBI" id="CHEBI:58210"/>
    </ligand>
</feature>
<dbReference type="InterPro" id="IPR050104">
    <property type="entry name" value="FMN-dep_NADH:Q_OxRdtase_AzoR1"/>
</dbReference>
<dbReference type="InterPro" id="IPR029039">
    <property type="entry name" value="Flavoprotein-like_sf"/>
</dbReference>
<evidence type="ECO:0000256" key="3">
    <source>
        <dbReference type="ARBA" id="ARBA00023002"/>
    </source>
</evidence>
<gene>
    <name evidence="6" type="primary">azoR</name>
    <name evidence="8" type="ORF">ACFP5Y_04905</name>
</gene>
<dbReference type="InterPro" id="IPR003680">
    <property type="entry name" value="Flavodoxin_fold"/>
</dbReference>
<keyword evidence="3 6" id="KW-0560">Oxidoreductase</keyword>
<dbReference type="EC" id="1.7.1.17" evidence="6"/>
<evidence type="ECO:0000313" key="9">
    <source>
        <dbReference type="Proteomes" id="UP001596282"/>
    </source>
</evidence>
<reference evidence="9" key="1">
    <citation type="journal article" date="2019" name="Int. J. Syst. Evol. Microbiol.">
        <title>The Global Catalogue of Microorganisms (GCM) 10K type strain sequencing project: providing services to taxonomists for standard genome sequencing and annotation.</title>
        <authorList>
            <consortium name="The Broad Institute Genomics Platform"/>
            <consortium name="The Broad Institute Genome Sequencing Center for Infectious Disease"/>
            <person name="Wu L."/>
            <person name="Ma J."/>
        </authorList>
    </citation>
    <scope>NUCLEOTIDE SEQUENCE [LARGE SCALE GENOMIC DNA]</scope>
    <source>
        <strain evidence="9">CCM 8933</strain>
    </source>
</reference>
<keyword evidence="9" id="KW-1185">Reference proteome</keyword>
<proteinExistence type="inferred from homology"/>
<dbReference type="Gene3D" id="3.40.50.360">
    <property type="match status" value="1"/>
</dbReference>
<dbReference type="RefSeq" id="WP_137629449.1">
    <property type="nucleotide sequence ID" value="NZ_BJDJ01000023.1"/>
</dbReference>
<name>A0ABW1RZD8_9LACO</name>
<keyword evidence="2 6" id="KW-0288">FMN</keyword>
<comment type="function">
    <text evidence="6">Also exhibits azoreductase activity. Catalyzes the reductive cleavage of the azo bond in aromatic azo compounds to the corresponding amines.</text>
</comment>
<dbReference type="Proteomes" id="UP001596282">
    <property type="component" value="Unassembled WGS sequence"/>
</dbReference>
<comment type="function">
    <text evidence="6">Quinone reductase that provides resistance to thiol-specific stress caused by electrophilic quinones.</text>
</comment>